<proteinExistence type="predicted"/>
<dbReference type="AlphaFoldDB" id="F6I6D5"/>
<dbReference type="InParanoid" id="F6I6D5"/>
<reference evidence="2" key="1">
    <citation type="journal article" date="2007" name="Nature">
        <title>The grapevine genome sequence suggests ancestral hexaploidization in major angiosperm phyla.</title>
        <authorList>
            <consortium name="The French-Italian Public Consortium for Grapevine Genome Characterization."/>
            <person name="Jaillon O."/>
            <person name="Aury J.-M."/>
            <person name="Noel B."/>
            <person name="Policriti A."/>
            <person name="Clepet C."/>
            <person name="Casagrande A."/>
            <person name="Choisne N."/>
            <person name="Aubourg S."/>
            <person name="Vitulo N."/>
            <person name="Jubin C."/>
            <person name="Vezzi A."/>
            <person name="Legeai F."/>
            <person name="Hugueney P."/>
            <person name="Dasilva C."/>
            <person name="Horner D."/>
            <person name="Mica E."/>
            <person name="Jublot D."/>
            <person name="Poulain J."/>
            <person name="Bruyere C."/>
            <person name="Billault A."/>
            <person name="Segurens B."/>
            <person name="Gouyvenoux M."/>
            <person name="Ugarte E."/>
            <person name="Cattonaro F."/>
            <person name="Anthouard V."/>
            <person name="Vico V."/>
            <person name="Del Fabbro C."/>
            <person name="Alaux M."/>
            <person name="Di Gaspero G."/>
            <person name="Dumas V."/>
            <person name="Felice N."/>
            <person name="Paillard S."/>
            <person name="Juman I."/>
            <person name="Moroldo M."/>
            <person name="Scalabrin S."/>
            <person name="Canaguier A."/>
            <person name="Le Clainche I."/>
            <person name="Malacrida G."/>
            <person name="Durand E."/>
            <person name="Pesole G."/>
            <person name="Laucou V."/>
            <person name="Chatelet P."/>
            <person name="Merdinoglu D."/>
            <person name="Delledonne M."/>
            <person name="Pezzotti M."/>
            <person name="Lecharny A."/>
            <person name="Scarpelli C."/>
            <person name="Artiguenave F."/>
            <person name="Pe M.E."/>
            <person name="Valle G."/>
            <person name="Morgante M."/>
            <person name="Caboche M."/>
            <person name="Adam-Blondon A.-F."/>
            <person name="Weissenbach J."/>
            <person name="Quetier F."/>
            <person name="Wincker P."/>
        </authorList>
    </citation>
    <scope>NUCLEOTIDE SEQUENCE [LARGE SCALE GENOMIC DNA]</scope>
    <source>
        <strain evidence="2">cv. Pinot noir / PN40024</strain>
    </source>
</reference>
<organism evidence="1 2">
    <name type="scientific">Vitis vinifera</name>
    <name type="common">Grape</name>
    <dbReference type="NCBI Taxonomy" id="29760"/>
    <lineage>
        <taxon>Eukaryota</taxon>
        <taxon>Viridiplantae</taxon>
        <taxon>Streptophyta</taxon>
        <taxon>Embryophyta</taxon>
        <taxon>Tracheophyta</taxon>
        <taxon>Spermatophyta</taxon>
        <taxon>Magnoliopsida</taxon>
        <taxon>eudicotyledons</taxon>
        <taxon>Gunneridae</taxon>
        <taxon>Pentapetalae</taxon>
        <taxon>rosids</taxon>
        <taxon>Vitales</taxon>
        <taxon>Vitaceae</taxon>
        <taxon>Viteae</taxon>
        <taxon>Vitis</taxon>
    </lineage>
</organism>
<dbReference type="Proteomes" id="UP000009183">
    <property type="component" value="Chromosome 15"/>
</dbReference>
<dbReference type="EMBL" id="FN596755">
    <property type="protein sequence ID" value="CCB62531.1"/>
    <property type="molecule type" value="Genomic_DNA"/>
</dbReference>
<sequence length="23" mass="2724">MEKRTTNFLNICIVLYPLLIESI</sequence>
<gene>
    <name evidence="1" type="ordered locus">VIT_15s0046g00620</name>
</gene>
<accession>F6I6D5</accession>
<protein>
    <submittedName>
        <fullName evidence="1">Uncharacterized protein</fullName>
    </submittedName>
</protein>
<evidence type="ECO:0000313" key="2">
    <source>
        <dbReference type="Proteomes" id="UP000009183"/>
    </source>
</evidence>
<evidence type="ECO:0000313" key="1">
    <source>
        <dbReference type="EMBL" id="CCB62531.1"/>
    </source>
</evidence>
<keyword evidence="2" id="KW-1185">Reference proteome</keyword>
<dbReference type="PaxDb" id="29760-VIT_15s0046g00620.t01"/>
<dbReference type="HOGENOM" id="CLU_3423616_0_0_1"/>
<name>F6I6D5_VITVI</name>